<dbReference type="PANTHER" id="PTHR39339:SF1">
    <property type="entry name" value="CHAD DOMAIN-CONTAINING PROTEIN"/>
    <property type="match status" value="1"/>
</dbReference>
<dbReference type="PANTHER" id="PTHR39339">
    <property type="entry name" value="SLR1444 PROTEIN"/>
    <property type="match status" value="1"/>
</dbReference>
<dbReference type="SMART" id="SM00880">
    <property type="entry name" value="CHAD"/>
    <property type="match status" value="1"/>
</dbReference>
<proteinExistence type="predicted"/>
<reference evidence="2 3" key="1">
    <citation type="submission" date="2016-10" db="EMBL/GenBank/DDBJ databases">
        <authorList>
            <person name="Varghese N."/>
            <person name="Submissions S."/>
        </authorList>
    </citation>
    <scope>NUCLEOTIDE SEQUENCE [LARGE SCALE GENOMIC DNA]</scope>
    <source>
        <strain evidence="2 3">CECT 8317</strain>
    </source>
</reference>
<accession>A0AAQ1G523</accession>
<comment type="caution">
    <text evidence="2">The sequence shown here is derived from an EMBL/GenBank/DDBJ whole genome shotgun (WGS) entry which is preliminary data.</text>
</comment>
<dbReference type="InterPro" id="IPR038186">
    <property type="entry name" value="CHAD_dom_sf"/>
</dbReference>
<keyword evidence="3" id="KW-1185">Reference proteome</keyword>
<feature type="domain" description="CHAD" evidence="1">
    <location>
        <begin position="3"/>
        <end position="265"/>
    </location>
</feature>
<evidence type="ECO:0000313" key="3">
    <source>
        <dbReference type="Proteomes" id="UP000243518"/>
    </source>
</evidence>
<gene>
    <name evidence="2" type="ORF">SAMN05216586_101182</name>
</gene>
<sequence>MALTPDADPLYQAARNRVRAALLPIVNGAAPDADAVHQLRVCCKRLRALLQLYRPYAGHQRLRQLDQQLRQIAKTLAGSRDLHVQQQLIKQLASTLDTPLSPALNSRLLQASHARAPSSTDSEHLIAAFAAVLADWPHSATGAADHWQIGLQRTIKRARKLARSACNSDQDALYHRCRKWIKYALYQREQLHDARLPADRQMTLLTRLGERLGELQDLCNLEAQLQRSPASTDRDALAARLEQRKHHCKRRIIRLFIRTFGRGGFRC</sequence>
<protein>
    <submittedName>
        <fullName evidence="2">CHAD domain-containing protein</fullName>
    </submittedName>
</protein>
<organism evidence="2 3">
    <name type="scientific">Halopseudomonas aestusnigri</name>
    <dbReference type="NCBI Taxonomy" id="857252"/>
    <lineage>
        <taxon>Bacteria</taxon>
        <taxon>Pseudomonadati</taxon>
        <taxon>Pseudomonadota</taxon>
        <taxon>Gammaproteobacteria</taxon>
        <taxon>Pseudomonadales</taxon>
        <taxon>Pseudomonadaceae</taxon>
        <taxon>Halopseudomonas</taxon>
    </lineage>
</organism>
<dbReference type="Proteomes" id="UP000243518">
    <property type="component" value="Unassembled WGS sequence"/>
</dbReference>
<evidence type="ECO:0000313" key="2">
    <source>
        <dbReference type="EMBL" id="SEF49264.1"/>
    </source>
</evidence>
<dbReference type="AlphaFoldDB" id="A0AAQ1G523"/>
<dbReference type="Gene3D" id="1.40.20.10">
    <property type="entry name" value="CHAD domain"/>
    <property type="match status" value="1"/>
</dbReference>
<dbReference type="EMBL" id="FNVE01000001">
    <property type="protein sequence ID" value="SEF49264.1"/>
    <property type="molecule type" value="Genomic_DNA"/>
</dbReference>
<evidence type="ECO:0000259" key="1">
    <source>
        <dbReference type="PROSITE" id="PS51708"/>
    </source>
</evidence>
<dbReference type="RefSeq" id="WP_088273296.1">
    <property type="nucleotide sequence ID" value="NZ_AP027273.1"/>
</dbReference>
<name>A0AAQ1G523_9GAMM</name>
<dbReference type="PROSITE" id="PS51708">
    <property type="entry name" value="CHAD"/>
    <property type="match status" value="1"/>
</dbReference>
<dbReference type="InterPro" id="IPR007899">
    <property type="entry name" value="CHAD_dom"/>
</dbReference>
<dbReference type="Pfam" id="PF05235">
    <property type="entry name" value="CHAD"/>
    <property type="match status" value="1"/>
</dbReference>